<comment type="subcellular location">
    <subcellularLocation>
        <location evidence="1">Membrane</location>
    </subcellularLocation>
</comment>
<dbReference type="PROSITE" id="PS51635">
    <property type="entry name" value="PNPLA"/>
    <property type="match status" value="1"/>
</dbReference>
<reference evidence="9 10" key="1">
    <citation type="submission" date="2018-04" db="EMBL/GenBank/DDBJ databases">
        <title>Genomic Encyclopedia of Archaeal and Bacterial Type Strains, Phase II (KMG-II): from individual species to whole genera.</title>
        <authorList>
            <person name="Goeker M."/>
        </authorList>
    </citation>
    <scope>NUCLEOTIDE SEQUENCE [LARGE SCALE GENOMIC DNA]</scope>
    <source>
        <strain evidence="9 10">DSM 5822</strain>
    </source>
</reference>
<feature type="chain" id="PRO_5015519829" evidence="7">
    <location>
        <begin position="22"/>
        <end position="730"/>
    </location>
</feature>
<feature type="active site" description="Nucleophile" evidence="6">
    <location>
        <position position="62"/>
    </location>
</feature>
<proteinExistence type="predicted"/>
<protein>
    <submittedName>
        <fullName evidence="9">NTE family protein</fullName>
    </submittedName>
</protein>
<dbReference type="InterPro" id="IPR002641">
    <property type="entry name" value="PNPLA_dom"/>
</dbReference>
<evidence type="ECO:0000259" key="8">
    <source>
        <dbReference type="PROSITE" id="PS51635"/>
    </source>
</evidence>
<accession>A0A2T5IX09</accession>
<dbReference type="PANTHER" id="PTHR14226:SF29">
    <property type="entry name" value="NEUROPATHY TARGET ESTERASE SWS"/>
    <property type="match status" value="1"/>
</dbReference>
<feature type="short sequence motif" description="DGA/G" evidence="6">
    <location>
        <begin position="207"/>
        <end position="209"/>
    </location>
</feature>
<feature type="short sequence motif" description="GXSXG" evidence="6">
    <location>
        <begin position="60"/>
        <end position="64"/>
    </location>
</feature>
<dbReference type="GO" id="GO:0016042">
    <property type="term" value="P:lipid catabolic process"/>
    <property type="evidence" value="ECO:0007669"/>
    <property type="project" value="UniProtKB-UniRule"/>
</dbReference>
<name>A0A2T5IX09_9GAMM</name>
<evidence type="ECO:0000256" key="5">
    <source>
        <dbReference type="ARBA" id="ARBA00023136"/>
    </source>
</evidence>
<keyword evidence="5" id="KW-0472">Membrane</keyword>
<dbReference type="RefSeq" id="WP_107866139.1">
    <property type="nucleotide sequence ID" value="NZ_QAON01000011.1"/>
</dbReference>
<dbReference type="Pfam" id="PF01103">
    <property type="entry name" value="Omp85"/>
    <property type="match status" value="1"/>
</dbReference>
<evidence type="ECO:0000313" key="10">
    <source>
        <dbReference type="Proteomes" id="UP000244223"/>
    </source>
</evidence>
<keyword evidence="7" id="KW-0732">Signal</keyword>
<dbReference type="Pfam" id="PF01734">
    <property type="entry name" value="Patatin"/>
    <property type="match status" value="1"/>
</dbReference>
<evidence type="ECO:0000256" key="7">
    <source>
        <dbReference type="SAM" id="SignalP"/>
    </source>
</evidence>
<evidence type="ECO:0000256" key="2">
    <source>
        <dbReference type="ARBA" id="ARBA00022801"/>
    </source>
</evidence>
<comment type="caution">
    <text evidence="9">The sequence shown here is derived from an EMBL/GenBank/DDBJ whole genome shotgun (WGS) entry which is preliminary data.</text>
</comment>
<dbReference type="SUPFAM" id="SSF52151">
    <property type="entry name" value="FabD/lysophospholipase-like"/>
    <property type="match status" value="1"/>
</dbReference>
<dbReference type="GO" id="GO:0019867">
    <property type="term" value="C:outer membrane"/>
    <property type="evidence" value="ECO:0007669"/>
    <property type="project" value="InterPro"/>
</dbReference>
<dbReference type="InterPro" id="IPR016035">
    <property type="entry name" value="Acyl_Trfase/lysoPLipase"/>
</dbReference>
<organism evidence="9 10">
    <name type="scientific">Agitococcus lubricus</name>
    <dbReference type="NCBI Taxonomy" id="1077255"/>
    <lineage>
        <taxon>Bacteria</taxon>
        <taxon>Pseudomonadati</taxon>
        <taxon>Pseudomonadota</taxon>
        <taxon>Gammaproteobacteria</taxon>
        <taxon>Moraxellales</taxon>
        <taxon>Moraxellaceae</taxon>
        <taxon>Agitococcus</taxon>
    </lineage>
</organism>
<keyword evidence="10" id="KW-1185">Reference proteome</keyword>
<feature type="short sequence motif" description="GXGXXG" evidence="6">
    <location>
        <begin position="33"/>
        <end position="38"/>
    </location>
</feature>
<keyword evidence="3 6" id="KW-0442">Lipid degradation</keyword>
<feature type="active site" description="Proton acceptor" evidence="6">
    <location>
        <position position="207"/>
    </location>
</feature>
<keyword evidence="4 6" id="KW-0443">Lipid metabolism</keyword>
<dbReference type="CDD" id="cd07205">
    <property type="entry name" value="Pat_PNPLA6_PNPLA7_NTE1_like"/>
    <property type="match status" value="1"/>
</dbReference>
<keyword evidence="2 6" id="KW-0378">Hydrolase</keyword>
<feature type="domain" description="PNPLA" evidence="8">
    <location>
        <begin position="29"/>
        <end position="220"/>
    </location>
</feature>
<dbReference type="InterPro" id="IPR050301">
    <property type="entry name" value="NTE"/>
</dbReference>
<feature type="signal peptide" evidence="7">
    <location>
        <begin position="1"/>
        <end position="21"/>
    </location>
</feature>
<dbReference type="AlphaFoldDB" id="A0A2T5IX09"/>
<dbReference type="EMBL" id="QAON01000011">
    <property type="protein sequence ID" value="PTQ88495.1"/>
    <property type="molecule type" value="Genomic_DNA"/>
</dbReference>
<evidence type="ECO:0000256" key="6">
    <source>
        <dbReference type="PROSITE-ProRule" id="PRU01161"/>
    </source>
</evidence>
<dbReference type="InterPro" id="IPR000184">
    <property type="entry name" value="Bac_surfAg_D15"/>
</dbReference>
<evidence type="ECO:0000313" key="9">
    <source>
        <dbReference type="EMBL" id="PTQ88495.1"/>
    </source>
</evidence>
<dbReference type="OrthoDB" id="9770965at2"/>
<sequence>MKSCLTTLTVLLLSLSALVQAAERPKIALVLSGGGARGLAHIGVLKVLEEAKVPVDCVVGTSMGAIVGGAMATGMSADEMASIVSAADWEYMFGDKPHRKDVPYFRKRDDQQDYFDFTLTLKNFWPVPPRNLVGVHYISQFFRQMTKGIEVENFDQLPTPYRAIGADLETGKTVIMRHGDLPLVMRASMSVSGVFPPVPYENYLVVDGGIVKNMAIDEGRKLCGDVVIAVNVSSPNAQRQKLDSLFAVSEQTINIAVQKDMQAQIATLTAQDVLITPEMAKLSSTDFKESTKLMAAGEQAARTRLAQLQRYALTDVEYAQWQQQRQQRKAKTPHIQKVEIAPTRWVSPQVLKSVLAVPKGELLDIPALHQRIDEVYARGDFVRIGYQVKNQPDGATLKVIPVEKDGQDFARIGLKMNTDFANTSSFGLVAMLRRSWLNDLGAEWQVQGELGETRALYTEIYQPTVLNGAFFLAPWLQWKDEPKDLVINHETVGQHRILHAGGGIDIGSVIGKWGEVRMFVADQQVRWRSSLEVNNPSIGEHYEQIAYGIKAVFDQLDNPRFPRAGNWIKLDYTHADQDLGSDKAYQRLTLDWRRAFTWDDYTFFATGRGGTALGSTLPYAEEFQLGGALNLSAYRRAEFVGNNFFFTRLLGYKQIKDMPSALGGGIYVGLLAEAGATSQQDSWSSALLDNTVYSMGAVLAADTRLGPFYLTVAQGQQQRRAVHLTLGISY</sequence>
<dbReference type="Gene3D" id="2.40.160.50">
    <property type="entry name" value="membrane protein fhac: a member of the omp85/tpsb transporter family"/>
    <property type="match status" value="1"/>
</dbReference>
<dbReference type="PANTHER" id="PTHR14226">
    <property type="entry name" value="NEUROPATHY TARGET ESTERASE/SWISS CHEESE D.MELANOGASTER"/>
    <property type="match status" value="1"/>
</dbReference>
<evidence type="ECO:0000256" key="3">
    <source>
        <dbReference type="ARBA" id="ARBA00022963"/>
    </source>
</evidence>
<evidence type="ECO:0000256" key="1">
    <source>
        <dbReference type="ARBA" id="ARBA00004370"/>
    </source>
</evidence>
<dbReference type="GO" id="GO:0016787">
    <property type="term" value="F:hydrolase activity"/>
    <property type="evidence" value="ECO:0007669"/>
    <property type="project" value="UniProtKB-UniRule"/>
</dbReference>
<dbReference type="Proteomes" id="UP000244223">
    <property type="component" value="Unassembled WGS sequence"/>
</dbReference>
<dbReference type="Gene3D" id="3.40.1090.10">
    <property type="entry name" value="Cytosolic phospholipase A2 catalytic domain"/>
    <property type="match status" value="2"/>
</dbReference>
<evidence type="ECO:0000256" key="4">
    <source>
        <dbReference type="ARBA" id="ARBA00023098"/>
    </source>
</evidence>
<gene>
    <name evidence="9" type="ORF">C8N29_11116</name>
</gene>